<dbReference type="STRING" id="67331.SAMN04490357_6745"/>
<reference evidence="2 3" key="1">
    <citation type="submission" date="2016-10" db="EMBL/GenBank/DDBJ databases">
        <authorList>
            <person name="de Groot N.N."/>
        </authorList>
    </citation>
    <scope>NUCLEOTIDE SEQUENCE [LARGE SCALE GENOMIC DNA]</scope>
    <source>
        <strain evidence="2 3">DSM 40306</strain>
    </source>
</reference>
<dbReference type="RefSeq" id="WP_143060486.1">
    <property type="nucleotide sequence ID" value="NZ_FNTD01000004.1"/>
</dbReference>
<evidence type="ECO:0000256" key="1">
    <source>
        <dbReference type="SAM" id="MobiDB-lite"/>
    </source>
</evidence>
<accession>A0A1H5FNV7</accession>
<gene>
    <name evidence="2" type="ORF">SAMN04490357_6745</name>
</gene>
<name>A0A1H5FNV7_9ACTN</name>
<protein>
    <submittedName>
        <fullName evidence="2">Uncharacterized protein</fullName>
    </submittedName>
</protein>
<proteinExistence type="predicted"/>
<feature type="region of interest" description="Disordered" evidence="1">
    <location>
        <begin position="1"/>
        <end position="30"/>
    </location>
</feature>
<dbReference type="GeneID" id="95515771"/>
<evidence type="ECO:0000313" key="3">
    <source>
        <dbReference type="Proteomes" id="UP000182375"/>
    </source>
</evidence>
<sequence length="61" mass="6411">MIAPTTLRPPGRPETDGALTSPRIDEAAKAAVRDPERACIAAKGVRQKLTEAAGHLPGRHS</sequence>
<organism evidence="2 3">
    <name type="scientific">Streptomyces misionensis</name>
    <dbReference type="NCBI Taxonomy" id="67331"/>
    <lineage>
        <taxon>Bacteria</taxon>
        <taxon>Bacillati</taxon>
        <taxon>Actinomycetota</taxon>
        <taxon>Actinomycetes</taxon>
        <taxon>Kitasatosporales</taxon>
        <taxon>Streptomycetaceae</taxon>
        <taxon>Streptomyces</taxon>
    </lineage>
</organism>
<dbReference type="AlphaFoldDB" id="A0A1H5FNV7"/>
<dbReference type="Proteomes" id="UP000182375">
    <property type="component" value="Unassembled WGS sequence"/>
</dbReference>
<evidence type="ECO:0000313" key="2">
    <source>
        <dbReference type="EMBL" id="SEE05001.1"/>
    </source>
</evidence>
<dbReference type="EMBL" id="FNTD01000004">
    <property type="protein sequence ID" value="SEE05001.1"/>
    <property type="molecule type" value="Genomic_DNA"/>
</dbReference>